<evidence type="ECO:0000313" key="3">
    <source>
        <dbReference type="EMBL" id="TFE68219.1"/>
    </source>
</evidence>
<dbReference type="InterPro" id="IPR003099">
    <property type="entry name" value="Prephen_DH"/>
</dbReference>
<name>A0A4Y8PC30_9BACT</name>
<feature type="domain" description="Prephenate/arogenate dehydrogenase" evidence="2">
    <location>
        <begin position="9"/>
        <end position="285"/>
    </location>
</feature>
<dbReference type="InterPro" id="IPR036291">
    <property type="entry name" value="NAD(P)-bd_dom_sf"/>
</dbReference>
<dbReference type="SUPFAM" id="SSF51735">
    <property type="entry name" value="NAD(P)-binding Rossmann-fold domains"/>
    <property type="match status" value="1"/>
</dbReference>
<evidence type="ECO:0000313" key="4">
    <source>
        <dbReference type="Proteomes" id="UP000297713"/>
    </source>
</evidence>
<dbReference type="GO" id="GO:0004665">
    <property type="term" value="F:prephenate dehydrogenase (NADP+) activity"/>
    <property type="evidence" value="ECO:0007669"/>
    <property type="project" value="InterPro"/>
</dbReference>
<dbReference type="Pfam" id="PF02153">
    <property type="entry name" value="PDH_N"/>
    <property type="match status" value="1"/>
</dbReference>
<dbReference type="InterPro" id="IPR008927">
    <property type="entry name" value="6-PGluconate_DH-like_C_sf"/>
</dbReference>
<dbReference type="PANTHER" id="PTHR21363">
    <property type="entry name" value="PREPHENATE DEHYDROGENASE"/>
    <property type="match status" value="1"/>
</dbReference>
<dbReference type="InterPro" id="IPR050812">
    <property type="entry name" value="Preph/Arog_dehydrog"/>
</dbReference>
<sequence>MKAKLFPLNKITVIGPGLIGGSIAKACIERALCKNLAIGARDDELNLLTKSGLKANLYNHFGLSVEGSDLVILCVPFEVLESILLEIKDYLGPETIVTDVTSIKKEVIRLFQSILADKVEWIGSHPMAGSEKSGFESSNSKLFDGSITILTPGLHACSETLHCVKTLWEKLGSKTINLSAEEHDALVSEISHLPHLLSAVLMKSVSLKSLALAGPGFRDITRIASGCPNLWKSILLTNRQSICEAGKKFIMDFEEALEILQTGDEKALLELLNKANVLRKGLEKK</sequence>
<comment type="caution">
    <text evidence="3">The sequence shown here is derived from an EMBL/GenBank/DDBJ whole genome shotgun (WGS) entry which is preliminary data.</text>
</comment>
<dbReference type="SUPFAM" id="SSF48179">
    <property type="entry name" value="6-phosphogluconate dehydrogenase C-terminal domain-like"/>
    <property type="match status" value="1"/>
</dbReference>
<dbReference type="EMBL" id="LXQC01000143">
    <property type="protein sequence ID" value="TFE68219.1"/>
    <property type="molecule type" value="Genomic_DNA"/>
</dbReference>
<dbReference type="Proteomes" id="UP000297713">
    <property type="component" value="Unassembled WGS sequence"/>
</dbReference>
<evidence type="ECO:0000256" key="1">
    <source>
        <dbReference type="ARBA" id="ARBA00023002"/>
    </source>
</evidence>
<dbReference type="Pfam" id="PF20463">
    <property type="entry name" value="PDH_C"/>
    <property type="match status" value="1"/>
</dbReference>
<dbReference type="PROSITE" id="PS51176">
    <property type="entry name" value="PDH_ADH"/>
    <property type="match status" value="1"/>
</dbReference>
<dbReference type="Gene3D" id="3.40.50.720">
    <property type="entry name" value="NAD(P)-binding Rossmann-like Domain"/>
    <property type="match status" value="1"/>
</dbReference>
<dbReference type="GO" id="GO:0070403">
    <property type="term" value="F:NAD+ binding"/>
    <property type="evidence" value="ECO:0007669"/>
    <property type="project" value="InterPro"/>
</dbReference>
<evidence type="ECO:0000259" key="2">
    <source>
        <dbReference type="PROSITE" id="PS51176"/>
    </source>
</evidence>
<dbReference type="RefSeq" id="WP_134440280.1">
    <property type="nucleotide sequence ID" value="NZ_CP065957.1"/>
</dbReference>
<protein>
    <submittedName>
        <fullName evidence="3">Prephenate dehydrogenase</fullName>
    </submittedName>
</protein>
<proteinExistence type="predicted"/>
<gene>
    <name evidence="3" type="ORF">A7Q10_00845</name>
</gene>
<reference evidence="3 4" key="1">
    <citation type="submission" date="2016-05" db="EMBL/GenBank/DDBJ databases">
        <title>Diversity and Homogeneity among Thermoacidophilic Verrucomicrobia Methanotrophs Linked with Geographical Origin.</title>
        <authorList>
            <person name="Erikstad H.-A."/>
            <person name="Smestad N.B."/>
            <person name="Ceballos R.M."/>
            <person name="Birkeland N.-K."/>
        </authorList>
    </citation>
    <scope>NUCLEOTIDE SEQUENCE [LARGE SCALE GENOMIC DNA]</scope>
    <source>
        <strain evidence="3 4">Phi</strain>
    </source>
</reference>
<dbReference type="GO" id="GO:0006571">
    <property type="term" value="P:tyrosine biosynthetic process"/>
    <property type="evidence" value="ECO:0007669"/>
    <property type="project" value="InterPro"/>
</dbReference>
<accession>A0A4Y8PC30</accession>
<dbReference type="GO" id="GO:0008977">
    <property type="term" value="F:prephenate dehydrogenase (NAD+) activity"/>
    <property type="evidence" value="ECO:0007669"/>
    <property type="project" value="InterPro"/>
</dbReference>
<dbReference type="AlphaFoldDB" id="A0A4Y8PC30"/>
<organism evidence="3 4">
    <name type="scientific">Methylacidiphilum caldifontis</name>
    <dbReference type="NCBI Taxonomy" id="2795386"/>
    <lineage>
        <taxon>Bacteria</taxon>
        <taxon>Pseudomonadati</taxon>
        <taxon>Verrucomicrobiota</taxon>
        <taxon>Methylacidiphilae</taxon>
        <taxon>Methylacidiphilales</taxon>
        <taxon>Methylacidiphilaceae</taxon>
        <taxon>Methylacidiphilum (ex Ratnadevi et al. 2023)</taxon>
    </lineage>
</organism>
<keyword evidence="1" id="KW-0560">Oxidoreductase</keyword>
<dbReference type="InterPro" id="IPR046826">
    <property type="entry name" value="PDH_N"/>
</dbReference>
<dbReference type="InterPro" id="IPR046825">
    <property type="entry name" value="PDH_C"/>
</dbReference>
<dbReference type="Gene3D" id="1.10.3660.10">
    <property type="entry name" value="6-phosphogluconate dehydrogenase C-terminal like domain"/>
    <property type="match status" value="1"/>
</dbReference>
<dbReference type="PANTHER" id="PTHR21363:SF0">
    <property type="entry name" value="PREPHENATE DEHYDROGENASE [NADP(+)]"/>
    <property type="match status" value="1"/>
</dbReference>
<dbReference type="OrthoDB" id="9802008at2"/>
<keyword evidence="4" id="KW-1185">Reference proteome</keyword>